<evidence type="ECO:0000313" key="2">
    <source>
        <dbReference type="EMBL" id="WVX50956.1"/>
    </source>
</evidence>
<organism evidence="2 3">
    <name type="scientific">Roseobacter fucihabitans</name>
    <dbReference type="NCBI Taxonomy" id="1537242"/>
    <lineage>
        <taxon>Bacteria</taxon>
        <taxon>Pseudomonadati</taxon>
        <taxon>Pseudomonadota</taxon>
        <taxon>Alphaproteobacteria</taxon>
        <taxon>Rhodobacterales</taxon>
        <taxon>Roseobacteraceae</taxon>
        <taxon>Roseobacter</taxon>
    </lineage>
</organism>
<keyword evidence="3" id="KW-1185">Reference proteome</keyword>
<feature type="transmembrane region" description="Helical" evidence="1">
    <location>
        <begin position="6"/>
        <end position="24"/>
    </location>
</feature>
<dbReference type="Proteomes" id="UP001318682">
    <property type="component" value="Chromosome"/>
</dbReference>
<evidence type="ECO:0000256" key="1">
    <source>
        <dbReference type="SAM" id="Phobius"/>
    </source>
</evidence>
<sequence length="36" mass="3993">MVNDVFIYGLSVLGVVAVLVFFVTSEKTDTRNNDND</sequence>
<keyword evidence="1" id="KW-1133">Transmembrane helix</keyword>
<proteinExistence type="predicted"/>
<name>A0ABZ2BY05_9RHOB</name>
<keyword evidence="1" id="KW-0812">Transmembrane</keyword>
<gene>
    <name evidence="2" type="ORF">ROLI_040570</name>
</gene>
<keyword evidence="1" id="KW-0472">Membrane</keyword>
<protein>
    <submittedName>
        <fullName evidence="2">Uncharacterized protein</fullName>
    </submittedName>
</protein>
<dbReference type="EMBL" id="CP143423">
    <property type="protein sequence ID" value="WVX50956.1"/>
    <property type="molecule type" value="Genomic_DNA"/>
</dbReference>
<evidence type="ECO:0000313" key="3">
    <source>
        <dbReference type="Proteomes" id="UP001318682"/>
    </source>
</evidence>
<reference evidence="3" key="1">
    <citation type="submission" date="2024-01" db="EMBL/GenBank/DDBJ databases">
        <title>Roseobacter fucihabitans sp. nov., isolated from the brown alga Fucus spiralis.</title>
        <authorList>
            <person name="Hahnke S."/>
            <person name="Berger M."/>
            <person name="Schlingloff A."/>
            <person name="Athale I."/>
            <person name="Neumann-Schaal M."/>
            <person name="Adenaya A."/>
            <person name="Poehlein A."/>
            <person name="Daniel R."/>
            <person name="Pertersen J."/>
            <person name="Brinkhoff T."/>
        </authorList>
    </citation>
    <scope>NUCLEOTIDE SEQUENCE [LARGE SCALE GENOMIC DNA]</scope>
    <source>
        <strain evidence="3">B14</strain>
    </source>
</reference>
<accession>A0ABZ2BY05</accession>